<keyword evidence="3" id="KW-0949">S-adenosyl-L-methionine</keyword>
<protein>
    <submittedName>
        <fullName evidence="4">MthTIM protein</fullName>
    </submittedName>
</protein>
<dbReference type="InterPro" id="IPR029063">
    <property type="entry name" value="SAM-dependent_MTases_sf"/>
</dbReference>
<dbReference type="Proteomes" id="UP000601435">
    <property type="component" value="Unassembled WGS sequence"/>
</dbReference>
<evidence type="ECO:0000256" key="1">
    <source>
        <dbReference type="ARBA" id="ARBA00022603"/>
    </source>
</evidence>
<organism evidence="4 5">
    <name type="scientific">Symbiodinium necroappetens</name>
    <dbReference type="NCBI Taxonomy" id="1628268"/>
    <lineage>
        <taxon>Eukaryota</taxon>
        <taxon>Sar</taxon>
        <taxon>Alveolata</taxon>
        <taxon>Dinophyceae</taxon>
        <taxon>Suessiales</taxon>
        <taxon>Symbiodiniaceae</taxon>
        <taxon>Symbiodinium</taxon>
    </lineage>
</organism>
<dbReference type="PROSITE" id="PS00094">
    <property type="entry name" value="C5_MTASE_1"/>
    <property type="match status" value="1"/>
</dbReference>
<proteinExistence type="predicted"/>
<dbReference type="AlphaFoldDB" id="A0A812XZU1"/>
<dbReference type="GO" id="GO:0008168">
    <property type="term" value="F:methyltransferase activity"/>
    <property type="evidence" value="ECO:0007669"/>
    <property type="project" value="UniProtKB-KW"/>
</dbReference>
<dbReference type="PANTHER" id="PTHR46098:SF1">
    <property type="entry name" value="TRNA (CYTOSINE(38)-C(5))-METHYLTRANSFERASE"/>
    <property type="match status" value="1"/>
</dbReference>
<evidence type="ECO:0000256" key="2">
    <source>
        <dbReference type="ARBA" id="ARBA00022679"/>
    </source>
</evidence>
<dbReference type="PANTHER" id="PTHR46098">
    <property type="entry name" value="TRNA (CYTOSINE(38)-C(5))-METHYLTRANSFERASE"/>
    <property type="match status" value="1"/>
</dbReference>
<dbReference type="EMBL" id="CAJNJA010039671">
    <property type="protein sequence ID" value="CAE7758878.1"/>
    <property type="molecule type" value="Genomic_DNA"/>
</dbReference>
<dbReference type="OrthoDB" id="410976at2759"/>
<dbReference type="SUPFAM" id="SSF53335">
    <property type="entry name" value="S-adenosyl-L-methionine-dependent methyltransferases"/>
    <property type="match status" value="1"/>
</dbReference>
<keyword evidence="2" id="KW-0808">Transferase</keyword>
<dbReference type="GO" id="GO:0032259">
    <property type="term" value="P:methylation"/>
    <property type="evidence" value="ECO:0007669"/>
    <property type="project" value="UniProtKB-KW"/>
</dbReference>
<evidence type="ECO:0000313" key="5">
    <source>
        <dbReference type="Proteomes" id="UP000601435"/>
    </source>
</evidence>
<keyword evidence="1" id="KW-0489">Methyltransferase</keyword>
<dbReference type="InterPro" id="IPR001525">
    <property type="entry name" value="C5_MeTfrase"/>
</dbReference>
<name>A0A812XZU1_9DINO</name>
<keyword evidence="5" id="KW-1185">Reference proteome</keyword>
<evidence type="ECO:0000256" key="3">
    <source>
        <dbReference type="ARBA" id="ARBA00022691"/>
    </source>
</evidence>
<sequence length="407" mass="45457">MSSAVASALHGLVGPLVGLDRRLVVCEPCAGISAWKAICDSVGLVWSPEDCYEFDAALGAFWRKHLGTRAQSMHLDEAGDINFINCNDLESDVEVLVAGPPCQPWSPSGKRGGEYDDRSLVYLQVISMIVHYAHKGSLLFFLVENSSLLAKSAFLRDVMQYLSAALPWFVVDYVKQDLQAVFPHSRSRVWLRGLRRDCCKQNIIPQPVRDPWKLAGCPKPSLRSLLMQGIGNTDPGLLSAKQQHNLQRYKGFVKQDLLHGHGFEIAVLEIDRAPGNKYGSRYYRDVCPALRSSGGRLFVLSTADLDQEWWEQEFHRPLTAQERLVLQGHSRELYYDFYRSSDCVKATGNAFHTLALAMMMQPLCQAALDAGKMQSSNQQAPLQANEIATLCRVADAGTQAFKKLRRI</sequence>
<comment type="caution">
    <text evidence="4">The sequence shown here is derived from an EMBL/GenBank/DDBJ whole genome shotgun (WGS) entry which is preliminary data.</text>
</comment>
<accession>A0A812XZU1</accession>
<dbReference type="Pfam" id="PF00145">
    <property type="entry name" value="DNA_methylase"/>
    <property type="match status" value="1"/>
</dbReference>
<dbReference type="Gene3D" id="3.40.50.150">
    <property type="entry name" value="Vaccinia Virus protein VP39"/>
    <property type="match status" value="1"/>
</dbReference>
<reference evidence="4" key="1">
    <citation type="submission" date="2021-02" db="EMBL/GenBank/DDBJ databases">
        <authorList>
            <person name="Dougan E. K."/>
            <person name="Rhodes N."/>
            <person name="Thang M."/>
            <person name="Chan C."/>
        </authorList>
    </citation>
    <scope>NUCLEOTIDE SEQUENCE</scope>
</reference>
<evidence type="ECO:0000313" key="4">
    <source>
        <dbReference type="EMBL" id="CAE7758878.1"/>
    </source>
</evidence>
<gene>
    <name evidence="4" type="primary">mthTIM</name>
    <name evidence="4" type="ORF">SNEC2469_LOCUS22061</name>
</gene>
<dbReference type="InterPro" id="IPR050750">
    <property type="entry name" value="C5-MTase"/>
</dbReference>
<dbReference type="InterPro" id="IPR018117">
    <property type="entry name" value="C5_DNA_meth_AS"/>
</dbReference>